<protein>
    <submittedName>
        <fullName evidence="1">Uncharacterized protein</fullName>
    </submittedName>
</protein>
<proteinExistence type="predicted"/>
<comment type="caution">
    <text evidence="1">The sequence shown here is derived from an EMBL/GenBank/DDBJ whole genome shotgun (WGS) entry which is preliminary data.</text>
</comment>
<organism evidence="1 2">
    <name type="scientific">Candidatus Staskawiczbacteria bacterium RIFCSPLOWO2_01_FULL_38_12b</name>
    <dbReference type="NCBI Taxonomy" id="1802214"/>
    <lineage>
        <taxon>Bacteria</taxon>
        <taxon>Candidatus Staskawicziibacteriota</taxon>
    </lineage>
</organism>
<sequence length="66" mass="7679">MQPSGCPADQAERKFDLPVRKQTGRIWQGREGFLRKETPDLGLALAKLRNYSKFTVEILVFWQENL</sequence>
<evidence type="ECO:0000313" key="2">
    <source>
        <dbReference type="Proteomes" id="UP000176774"/>
    </source>
</evidence>
<accession>A0A1G2IB76</accession>
<dbReference type="Proteomes" id="UP000176774">
    <property type="component" value="Unassembled WGS sequence"/>
</dbReference>
<name>A0A1G2IB76_9BACT</name>
<dbReference type="AlphaFoldDB" id="A0A1G2IB76"/>
<evidence type="ECO:0000313" key="1">
    <source>
        <dbReference type="EMBL" id="OGZ72009.1"/>
    </source>
</evidence>
<gene>
    <name evidence="1" type="ORF">A2908_01025</name>
</gene>
<dbReference type="EMBL" id="MHPA01000031">
    <property type="protein sequence ID" value="OGZ72009.1"/>
    <property type="molecule type" value="Genomic_DNA"/>
</dbReference>
<reference evidence="1 2" key="1">
    <citation type="journal article" date="2016" name="Nat. Commun.">
        <title>Thousands of microbial genomes shed light on interconnected biogeochemical processes in an aquifer system.</title>
        <authorList>
            <person name="Anantharaman K."/>
            <person name="Brown C.T."/>
            <person name="Hug L.A."/>
            <person name="Sharon I."/>
            <person name="Castelle C.J."/>
            <person name="Probst A.J."/>
            <person name="Thomas B.C."/>
            <person name="Singh A."/>
            <person name="Wilkins M.J."/>
            <person name="Karaoz U."/>
            <person name="Brodie E.L."/>
            <person name="Williams K.H."/>
            <person name="Hubbard S.S."/>
            <person name="Banfield J.F."/>
        </authorList>
    </citation>
    <scope>NUCLEOTIDE SEQUENCE [LARGE SCALE GENOMIC DNA]</scope>
</reference>